<keyword evidence="4" id="KW-0732">Signal</keyword>
<dbReference type="PANTHER" id="PTHR24061">
    <property type="entry name" value="CALCIUM-SENSING RECEPTOR-RELATED"/>
    <property type="match status" value="1"/>
</dbReference>
<evidence type="ECO:0000313" key="14">
    <source>
        <dbReference type="Proteomes" id="UP000287033"/>
    </source>
</evidence>
<keyword evidence="10" id="KW-0807">Transducer</keyword>
<keyword evidence="9" id="KW-0325">Glycoprotein</keyword>
<keyword evidence="3 11" id="KW-0812">Transmembrane</keyword>
<keyword evidence="6" id="KW-0297">G-protein coupled receptor</keyword>
<evidence type="ECO:0000256" key="3">
    <source>
        <dbReference type="ARBA" id="ARBA00022692"/>
    </source>
</evidence>
<evidence type="ECO:0000256" key="11">
    <source>
        <dbReference type="SAM" id="Phobius"/>
    </source>
</evidence>
<proteinExistence type="predicted"/>
<feature type="domain" description="Receptor ligand binding region" evidence="12">
    <location>
        <begin position="89"/>
        <end position="377"/>
    </location>
</feature>
<dbReference type="Pfam" id="PF01094">
    <property type="entry name" value="ANF_receptor"/>
    <property type="match status" value="1"/>
</dbReference>
<dbReference type="OMA" id="HTMANAY"/>
<evidence type="ECO:0000256" key="6">
    <source>
        <dbReference type="ARBA" id="ARBA00023040"/>
    </source>
</evidence>
<dbReference type="GO" id="GO:0005886">
    <property type="term" value="C:plasma membrane"/>
    <property type="evidence" value="ECO:0007669"/>
    <property type="project" value="UniProtKB-SubCell"/>
</dbReference>
<evidence type="ECO:0000256" key="2">
    <source>
        <dbReference type="ARBA" id="ARBA00022475"/>
    </source>
</evidence>
<comment type="caution">
    <text evidence="13">The sequence shown here is derived from an EMBL/GenBank/DDBJ whole genome shotgun (WGS) entry which is preliminary data.</text>
</comment>
<comment type="subcellular location">
    <subcellularLocation>
        <location evidence="1">Cell membrane</location>
        <topology evidence="1">Multi-pass membrane protein</topology>
    </subcellularLocation>
</comment>
<evidence type="ECO:0000259" key="12">
    <source>
        <dbReference type="Pfam" id="PF01094"/>
    </source>
</evidence>
<keyword evidence="8" id="KW-0675">Receptor</keyword>
<evidence type="ECO:0000256" key="9">
    <source>
        <dbReference type="ARBA" id="ARBA00023180"/>
    </source>
</evidence>
<dbReference type="SUPFAM" id="SSF53822">
    <property type="entry name" value="Periplasmic binding protein-like I"/>
    <property type="match status" value="1"/>
</dbReference>
<keyword evidence="14" id="KW-1185">Reference proteome</keyword>
<evidence type="ECO:0000256" key="10">
    <source>
        <dbReference type="ARBA" id="ARBA00023224"/>
    </source>
</evidence>
<dbReference type="OrthoDB" id="5984008at2759"/>
<keyword evidence="5 11" id="KW-1133">Transmembrane helix</keyword>
<dbReference type="InterPro" id="IPR028082">
    <property type="entry name" value="Peripla_BP_I"/>
</dbReference>
<keyword evidence="2" id="KW-1003">Cell membrane</keyword>
<dbReference type="AlphaFoldDB" id="A0A401SPH4"/>
<dbReference type="Proteomes" id="UP000287033">
    <property type="component" value="Unassembled WGS sequence"/>
</dbReference>
<dbReference type="EMBL" id="BEZZ01000422">
    <property type="protein sequence ID" value="GCC32263.1"/>
    <property type="molecule type" value="Genomic_DNA"/>
</dbReference>
<evidence type="ECO:0000256" key="7">
    <source>
        <dbReference type="ARBA" id="ARBA00023136"/>
    </source>
</evidence>
<dbReference type="Gene3D" id="3.40.50.2300">
    <property type="match status" value="2"/>
</dbReference>
<dbReference type="PANTHER" id="PTHR24061:SF0">
    <property type="entry name" value="C-FAMILY ODORANT RECEPTOR OLFCT1"/>
    <property type="match status" value="1"/>
</dbReference>
<evidence type="ECO:0000256" key="8">
    <source>
        <dbReference type="ARBA" id="ARBA00023170"/>
    </source>
</evidence>
<evidence type="ECO:0000256" key="4">
    <source>
        <dbReference type="ARBA" id="ARBA00022729"/>
    </source>
</evidence>
<gene>
    <name evidence="13" type="ORF">chiPu_0010724</name>
</gene>
<dbReference type="FunFam" id="3.40.50.2300:FF:000016">
    <property type="entry name" value="Taste 1 receptor member 2"/>
    <property type="match status" value="1"/>
</dbReference>
<dbReference type="GO" id="GO:0004930">
    <property type="term" value="F:G protein-coupled receptor activity"/>
    <property type="evidence" value="ECO:0007669"/>
    <property type="project" value="UniProtKB-KW"/>
</dbReference>
<name>A0A401SPH4_CHIPU</name>
<dbReference type="STRING" id="137246.A0A401SPH4"/>
<accession>A0A401SPH4</accession>
<organism evidence="13 14">
    <name type="scientific">Chiloscyllium punctatum</name>
    <name type="common">Brownbanded bambooshark</name>
    <name type="synonym">Hemiscyllium punctatum</name>
    <dbReference type="NCBI Taxonomy" id="137246"/>
    <lineage>
        <taxon>Eukaryota</taxon>
        <taxon>Metazoa</taxon>
        <taxon>Chordata</taxon>
        <taxon>Craniata</taxon>
        <taxon>Vertebrata</taxon>
        <taxon>Chondrichthyes</taxon>
        <taxon>Elasmobranchii</taxon>
        <taxon>Galeomorphii</taxon>
        <taxon>Galeoidea</taxon>
        <taxon>Orectolobiformes</taxon>
        <taxon>Hemiscylliidae</taxon>
        <taxon>Chiloscyllium</taxon>
    </lineage>
</organism>
<evidence type="ECO:0000256" key="5">
    <source>
        <dbReference type="ARBA" id="ARBA00022989"/>
    </source>
</evidence>
<feature type="transmembrane region" description="Helical" evidence="11">
    <location>
        <begin position="12"/>
        <end position="35"/>
    </location>
</feature>
<evidence type="ECO:0000256" key="1">
    <source>
        <dbReference type="ARBA" id="ARBA00004651"/>
    </source>
</evidence>
<sequence length="431" mass="48262">MKRESLLTHGVFLIRVAMHLLLLWGLLLAVSVSMLRTDDATCKHQEMFDLSSLSKDGDIIIGGIFGLHSGVEKLELAFETRPKAVKCKRTIPSDYFQAKALAQLVKRFGWTWIGTVKSDNDYGNFGMQAFTEIVQQLGVCIAFSESFYRTHSKERLLHLVRVIQASTAKVVVAFLAQGDMAALLEEIARQNISGIQWVGSEAWITASLLPPVEHRRFVTGAIGVAIPSVNIPGFKNFLMRLHPNVYPGNLIVQEFWEKTFGCSLKMAENNTINKRSGSQSNQCTGRENLHTMANAYTDVSQLRVTNKVYEATYSIAHALHDMLSCENGKGPFVNKSCARFPKFQPWQVVNFTTKVGRRVNFDENGDSVATYDIVNWQLKDGNRAVVRKVGSYDEFAPPGEQVVINEESIVWSSAQRKVIYEYVAATLTLKL</sequence>
<evidence type="ECO:0000313" key="13">
    <source>
        <dbReference type="EMBL" id="GCC32263.1"/>
    </source>
</evidence>
<keyword evidence="7 11" id="KW-0472">Membrane</keyword>
<protein>
    <recommendedName>
        <fullName evidence="12">Receptor ligand binding region domain-containing protein</fullName>
    </recommendedName>
</protein>
<dbReference type="InterPro" id="IPR001828">
    <property type="entry name" value="ANF_lig-bd_rcpt"/>
</dbReference>
<reference evidence="13 14" key="1">
    <citation type="journal article" date="2018" name="Nat. Ecol. Evol.">
        <title>Shark genomes provide insights into elasmobranch evolution and the origin of vertebrates.</title>
        <authorList>
            <person name="Hara Y"/>
            <person name="Yamaguchi K"/>
            <person name="Onimaru K"/>
            <person name="Kadota M"/>
            <person name="Koyanagi M"/>
            <person name="Keeley SD"/>
            <person name="Tatsumi K"/>
            <person name="Tanaka K"/>
            <person name="Motone F"/>
            <person name="Kageyama Y"/>
            <person name="Nozu R"/>
            <person name="Adachi N"/>
            <person name="Nishimura O"/>
            <person name="Nakagawa R"/>
            <person name="Tanegashima C"/>
            <person name="Kiyatake I"/>
            <person name="Matsumoto R"/>
            <person name="Murakumo K"/>
            <person name="Nishida K"/>
            <person name="Terakita A"/>
            <person name="Kuratani S"/>
            <person name="Sato K"/>
            <person name="Hyodo S Kuraku.S."/>
        </authorList>
    </citation>
    <scope>NUCLEOTIDE SEQUENCE [LARGE SCALE GENOMIC DNA]</scope>
</reference>
<dbReference type="InterPro" id="IPR000068">
    <property type="entry name" value="GPCR_3_Ca_sens_rcpt-rel"/>
</dbReference>